<dbReference type="Proteomes" id="UP000076625">
    <property type="component" value="Unassembled WGS sequence"/>
</dbReference>
<dbReference type="RefSeq" id="WP_066612343.1">
    <property type="nucleotide sequence ID" value="NZ_LQQU01000023.1"/>
</dbReference>
<evidence type="ECO:0000259" key="2">
    <source>
        <dbReference type="Pfam" id="PF16747"/>
    </source>
</evidence>
<feature type="signal peptide" evidence="1">
    <location>
        <begin position="1"/>
        <end position="19"/>
    </location>
</feature>
<name>A0A163CE34_9NEIS</name>
<proteinExistence type="predicted"/>
<feature type="chain" id="PRO_5007841987" description="Surface-adhesin protein E-like domain-containing protein" evidence="1">
    <location>
        <begin position="20"/>
        <end position="144"/>
    </location>
</feature>
<organism evidence="3 4">
    <name type="scientific">Crenobacter luteus</name>
    <dbReference type="NCBI Taxonomy" id="1452487"/>
    <lineage>
        <taxon>Bacteria</taxon>
        <taxon>Pseudomonadati</taxon>
        <taxon>Pseudomonadota</taxon>
        <taxon>Betaproteobacteria</taxon>
        <taxon>Neisseriales</taxon>
        <taxon>Neisseriaceae</taxon>
        <taxon>Crenobacter</taxon>
    </lineage>
</organism>
<evidence type="ECO:0000313" key="3">
    <source>
        <dbReference type="EMBL" id="KZE31647.1"/>
    </source>
</evidence>
<keyword evidence="4" id="KW-1185">Reference proteome</keyword>
<dbReference type="OrthoDB" id="8613194at2"/>
<dbReference type="Pfam" id="PF16747">
    <property type="entry name" value="Adhesin_E"/>
    <property type="match status" value="1"/>
</dbReference>
<dbReference type="EMBL" id="LQQU01000023">
    <property type="protein sequence ID" value="KZE31647.1"/>
    <property type="molecule type" value="Genomic_DNA"/>
</dbReference>
<protein>
    <recommendedName>
        <fullName evidence="2">Surface-adhesin protein E-like domain-containing protein</fullName>
    </recommendedName>
</protein>
<evidence type="ECO:0000256" key="1">
    <source>
        <dbReference type="SAM" id="SignalP"/>
    </source>
</evidence>
<evidence type="ECO:0000313" key="4">
    <source>
        <dbReference type="Proteomes" id="UP000076625"/>
    </source>
</evidence>
<keyword evidence="1" id="KW-0732">Signal</keyword>
<reference evidence="4" key="1">
    <citation type="submission" date="2016-01" db="EMBL/GenBank/DDBJ databases">
        <title>Draft genome of Chromobacterium sp. F49.</title>
        <authorList>
            <person name="Hong K.W."/>
        </authorList>
    </citation>
    <scope>NUCLEOTIDE SEQUENCE [LARGE SCALE GENOMIC DNA]</scope>
    <source>
        <strain evidence="4">CN10</strain>
    </source>
</reference>
<comment type="caution">
    <text evidence="3">The sequence shown here is derived from an EMBL/GenBank/DDBJ whole genome shotgun (WGS) entry which is preliminary data.</text>
</comment>
<feature type="domain" description="Surface-adhesin protein E-like" evidence="2">
    <location>
        <begin position="28"/>
        <end position="131"/>
    </location>
</feature>
<dbReference type="STRING" id="1452487.AVW16_00210"/>
<dbReference type="AlphaFoldDB" id="A0A163CE34"/>
<dbReference type="InterPro" id="IPR031939">
    <property type="entry name" value="Adhesin_E-like"/>
</dbReference>
<sequence>MTRWSALAAALLAAPPALAADWLVYEAGEALELAIDRDAVWRENGLVHFVNQERFAERRYDKRYNVRYAIRRSEGWADCGRYRYQLVSSSYHSASGRTLYATLFPLQSYNRSWQPVYEGSVADAMLTRVCELGRSAPNKKSPTP</sequence>
<gene>
    <name evidence="3" type="ORF">AVW16_00210</name>
</gene>
<accession>A0A163CE34</accession>